<comment type="caution">
    <text evidence="1">The sequence shown here is derived from an EMBL/GenBank/DDBJ whole genome shotgun (WGS) entry which is preliminary data.</text>
</comment>
<dbReference type="Proteomes" id="UP001595898">
    <property type="component" value="Unassembled WGS sequence"/>
</dbReference>
<evidence type="ECO:0000313" key="2">
    <source>
        <dbReference type="Proteomes" id="UP001595898"/>
    </source>
</evidence>
<keyword evidence="2" id="KW-1185">Reference proteome</keyword>
<reference evidence="1 2" key="1">
    <citation type="journal article" date="2019" name="Int. J. Syst. Evol. Microbiol.">
        <title>The Global Catalogue of Microorganisms (GCM) 10K type strain sequencing project: providing services to taxonomists for standard genome sequencing and annotation.</title>
        <authorList>
            <consortium name="The Broad Institute Genomics Platform"/>
            <consortium name="The Broad Institute Genome Sequencing Center for Infectious Disease"/>
            <person name="Wu L."/>
            <person name="Ma J."/>
        </authorList>
    </citation>
    <scope>NUCLEOTIDE SEQUENCE [LARGE SCALE GENOMIC DNA]</scope>
    <source>
        <strain evidence="1 2">WLHS5</strain>
    </source>
</reference>
<sequence>MSRGSGLFSDDVIPVLSDDVSVLSDDAVADPERRRGAIDATDLTTTV</sequence>
<name>A0ABD5PQB8_9EURY</name>
<protein>
    <submittedName>
        <fullName evidence="1">Uncharacterized protein</fullName>
    </submittedName>
</protein>
<gene>
    <name evidence="1" type="ORF">ACFO5R_12850</name>
</gene>
<evidence type="ECO:0000313" key="1">
    <source>
        <dbReference type="EMBL" id="MFC4542811.1"/>
    </source>
</evidence>
<dbReference type="RefSeq" id="WP_250140497.1">
    <property type="nucleotide sequence ID" value="NZ_JALIQP010000002.1"/>
</dbReference>
<dbReference type="AlphaFoldDB" id="A0ABD5PQB8"/>
<proteinExistence type="predicted"/>
<dbReference type="EMBL" id="JBHSFA010000007">
    <property type="protein sequence ID" value="MFC4542811.1"/>
    <property type="molecule type" value="Genomic_DNA"/>
</dbReference>
<organism evidence="1 2">
    <name type="scientific">Halosolutus amylolyticus</name>
    <dbReference type="NCBI Taxonomy" id="2932267"/>
    <lineage>
        <taxon>Archaea</taxon>
        <taxon>Methanobacteriati</taxon>
        <taxon>Methanobacteriota</taxon>
        <taxon>Stenosarchaea group</taxon>
        <taxon>Halobacteria</taxon>
        <taxon>Halobacteriales</taxon>
        <taxon>Natrialbaceae</taxon>
        <taxon>Halosolutus</taxon>
    </lineage>
</organism>
<accession>A0ABD5PQB8</accession>